<dbReference type="PANTHER" id="PTHR11929:SF145">
    <property type="entry name" value="ALPHA-(1,3)-FUCOSYLTRANSFERASE FUT-1"/>
    <property type="match status" value="1"/>
</dbReference>
<dbReference type="SUPFAM" id="SSF53756">
    <property type="entry name" value="UDP-Glycosyltransferase/glycogen phosphorylase"/>
    <property type="match status" value="1"/>
</dbReference>
<dbReference type="EC" id="2.4.1.-" evidence="5"/>
<dbReference type="GO" id="GO:0046920">
    <property type="term" value="F:alpha-(1-&gt;3)-fucosyltransferase activity"/>
    <property type="evidence" value="ECO:0007669"/>
    <property type="project" value="TreeGrafter"/>
</dbReference>
<dbReference type="FunFam" id="3.40.50.11660:FF:000010">
    <property type="entry name" value="Uncharacterized protein"/>
    <property type="match status" value="1"/>
</dbReference>
<keyword evidence="4 5" id="KW-0808">Transferase</keyword>
<evidence type="ECO:0000313" key="7">
    <source>
        <dbReference type="EMBL" id="KAJ8037750.1"/>
    </source>
</evidence>
<keyword evidence="3 5" id="KW-0328">Glycosyltransferase</keyword>
<organism evidence="7 8">
    <name type="scientific">Holothuria leucospilota</name>
    <name type="common">Black long sea cucumber</name>
    <name type="synonym">Mertensiothuria leucospilota</name>
    <dbReference type="NCBI Taxonomy" id="206669"/>
    <lineage>
        <taxon>Eukaryota</taxon>
        <taxon>Metazoa</taxon>
        <taxon>Echinodermata</taxon>
        <taxon>Eleutherozoa</taxon>
        <taxon>Echinozoa</taxon>
        <taxon>Holothuroidea</taxon>
        <taxon>Aspidochirotacea</taxon>
        <taxon>Aspidochirotida</taxon>
        <taxon>Holothuriidae</taxon>
        <taxon>Holothuria</taxon>
    </lineage>
</organism>
<dbReference type="Gene3D" id="3.40.50.11660">
    <property type="entry name" value="Glycosyl transferase family 10, C-terminal domain"/>
    <property type="match status" value="1"/>
</dbReference>
<keyword evidence="5" id="KW-0333">Golgi apparatus</keyword>
<proteinExistence type="inferred from homology"/>
<dbReference type="PANTHER" id="PTHR11929">
    <property type="entry name" value="ALPHA- 1,3 -FUCOSYLTRANSFERASE"/>
    <property type="match status" value="1"/>
</dbReference>
<evidence type="ECO:0000256" key="1">
    <source>
        <dbReference type="ARBA" id="ARBA00004922"/>
    </source>
</evidence>
<gene>
    <name evidence="7" type="ORF">HOLleu_18643</name>
</gene>
<comment type="caution">
    <text evidence="7">The sequence shown here is derived from an EMBL/GenBank/DDBJ whole genome shotgun (WGS) entry which is preliminary data.</text>
</comment>
<comment type="similarity">
    <text evidence="2 5">Belongs to the glycosyltransferase 10 family.</text>
</comment>
<evidence type="ECO:0000256" key="5">
    <source>
        <dbReference type="RuleBase" id="RU003832"/>
    </source>
</evidence>
<protein>
    <recommendedName>
        <fullName evidence="5">Fucosyltransferase</fullName>
        <ecNumber evidence="5">2.4.1.-</ecNumber>
    </recommendedName>
</protein>
<evidence type="ECO:0000256" key="3">
    <source>
        <dbReference type="ARBA" id="ARBA00022676"/>
    </source>
</evidence>
<evidence type="ECO:0000313" key="8">
    <source>
        <dbReference type="Proteomes" id="UP001152320"/>
    </source>
</evidence>
<dbReference type="GO" id="GO:0032580">
    <property type="term" value="C:Golgi cisterna membrane"/>
    <property type="evidence" value="ECO:0007669"/>
    <property type="project" value="UniProtKB-SubCell"/>
</dbReference>
<dbReference type="InterPro" id="IPR055270">
    <property type="entry name" value="Glyco_tran_10_C"/>
</dbReference>
<accession>A0A9Q1C3I3</accession>
<evidence type="ECO:0000256" key="2">
    <source>
        <dbReference type="ARBA" id="ARBA00008919"/>
    </source>
</evidence>
<comment type="pathway">
    <text evidence="1">Protein modification; protein glycosylation.</text>
</comment>
<evidence type="ECO:0000259" key="6">
    <source>
        <dbReference type="Pfam" id="PF00852"/>
    </source>
</evidence>
<name>A0A9Q1C3I3_HOLLE</name>
<comment type="subcellular location">
    <subcellularLocation>
        <location evidence="5">Golgi apparatus</location>
        <location evidence="5">Golgi stack membrane</location>
        <topology evidence="5">Single-pass type II membrane protein</topology>
    </subcellularLocation>
</comment>
<dbReference type="InterPro" id="IPR001503">
    <property type="entry name" value="Glyco_trans_10"/>
</dbReference>
<dbReference type="InterPro" id="IPR038577">
    <property type="entry name" value="GT10-like_C_sf"/>
</dbReference>
<feature type="domain" description="Fucosyltransferase C-terminal" evidence="6">
    <location>
        <begin position="72"/>
        <end position="246"/>
    </location>
</feature>
<keyword evidence="8" id="KW-1185">Reference proteome</keyword>
<dbReference type="Pfam" id="PF00852">
    <property type="entry name" value="Glyco_transf_10"/>
    <property type="match status" value="1"/>
</dbReference>
<keyword evidence="5" id="KW-0472">Membrane</keyword>
<evidence type="ECO:0000256" key="4">
    <source>
        <dbReference type="ARBA" id="ARBA00022679"/>
    </source>
</evidence>
<dbReference type="Proteomes" id="UP001152320">
    <property type="component" value="Chromosome 8"/>
</dbReference>
<keyword evidence="5" id="KW-0812">Transmembrane</keyword>
<dbReference type="OrthoDB" id="427096at2759"/>
<dbReference type="EMBL" id="JAIZAY010000008">
    <property type="protein sequence ID" value="KAJ8037750.1"/>
    <property type="molecule type" value="Genomic_DNA"/>
</dbReference>
<reference evidence="7" key="1">
    <citation type="submission" date="2021-10" db="EMBL/GenBank/DDBJ databases">
        <title>Tropical sea cucumber genome reveals ecological adaptation and Cuvierian tubules defense mechanism.</title>
        <authorList>
            <person name="Chen T."/>
        </authorList>
    </citation>
    <scope>NUCLEOTIDE SEQUENCE</scope>
    <source>
        <strain evidence="7">Nanhai2018</strain>
        <tissue evidence="7">Muscle</tissue>
    </source>
</reference>
<sequence length="277" mass="32890">MEPSILIKRSRRKNQVFIFMTREAGSKIRHKSVLYNMSMTHRFDSDFRVPYGAYSDTPPEKPDNFIKDWTNGKTKLAAWMASNCKLTSWPRSEFVHNLSKLIPIDMFGKCGNKACKNGDECRKILRKYKFYFALENQHCRDYITEKFWYNALGNDVVPIVFGAARSEYEEVAPPHSFIHLDDFSSMEEFLDYIKLLDKNRSLYNSYFEWKKHGTVRRITLREEYTKSLICNISTTLKRKMDSNESYHFRMKESFWKDSCRLNVIPWSKLKRPTQNIG</sequence>
<dbReference type="AlphaFoldDB" id="A0A9Q1C3I3"/>